<reference evidence="2 3" key="1">
    <citation type="submission" date="2022-10" db="EMBL/GenBank/DDBJ databases">
        <title>Aestuariibacter sp. AA17 isolated from Montipora capitata coral fragment.</title>
        <authorList>
            <person name="Emsley S.A."/>
            <person name="Pfannmuller K.M."/>
            <person name="Loughran R.M."/>
            <person name="Shlafstein M."/>
            <person name="Papke E."/>
            <person name="Saw J.H."/>
            <person name="Ushijima B."/>
            <person name="Videau P."/>
        </authorList>
    </citation>
    <scope>NUCLEOTIDE SEQUENCE [LARGE SCALE GENOMIC DNA]</scope>
    <source>
        <strain evidence="2 3">AA17</strain>
    </source>
</reference>
<comment type="caution">
    <text evidence="2">The sequence shown here is derived from an EMBL/GenBank/DDBJ whole genome shotgun (WGS) entry which is preliminary data.</text>
</comment>
<dbReference type="Pfam" id="PF13561">
    <property type="entry name" value="adh_short_C2"/>
    <property type="match status" value="1"/>
</dbReference>
<dbReference type="PRINTS" id="PR00081">
    <property type="entry name" value="GDHRDH"/>
</dbReference>
<dbReference type="InterPro" id="IPR036291">
    <property type="entry name" value="NAD(P)-bd_dom_sf"/>
</dbReference>
<dbReference type="InterPro" id="IPR020904">
    <property type="entry name" value="Sc_DH/Rdtase_CS"/>
</dbReference>
<dbReference type="Proteomes" id="UP001652504">
    <property type="component" value="Unassembled WGS sequence"/>
</dbReference>
<keyword evidence="3" id="KW-1185">Reference proteome</keyword>
<sequence>MDTLLDFSGKCALITGAGSGFGERLATALAERRCNLVLGDINESTLTETVKSLEQFDVQVKALVGDVSNEGYCSSLAHLAEASFKRLDFAVNNAGVAHKMSPIHTLTEDTINQQMQVNVNSVLFGMKSQIPIMLKQQRGHVLNISSMAGIGGAPKGGAYSAAKHAVVGLTRTAAIEYARYGIQVNALCPFFSPTNIMNVEGLASTEEREKLASGCPMKRLAEPQEIVNTMVLLLSPGNSFMTGQAIAVDGGVSAW</sequence>
<organism evidence="2 3">
    <name type="scientific">Fluctibacter corallii</name>
    <dbReference type="NCBI Taxonomy" id="2984329"/>
    <lineage>
        <taxon>Bacteria</taxon>
        <taxon>Pseudomonadati</taxon>
        <taxon>Pseudomonadota</taxon>
        <taxon>Gammaproteobacteria</taxon>
        <taxon>Alteromonadales</taxon>
        <taxon>Alteromonadaceae</taxon>
        <taxon>Fluctibacter</taxon>
    </lineage>
</organism>
<evidence type="ECO:0000313" key="3">
    <source>
        <dbReference type="Proteomes" id="UP001652504"/>
    </source>
</evidence>
<comment type="similarity">
    <text evidence="1">Belongs to the short-chain dehydrogenases/reductases (SDR) family.</text>
</comment>
<dbReference type="CDD" id="cd05233">
    <property type="entry name" value="SDR_c"/>
    <property type="match status" value="1"/>
</dbReference>
<dbReference type="RefSeq" id="WP_263711002.1">
    <property type="nucleotide sequence ID" value="NZ_JAOWKX010000002.1"/>
</dbReference>
<name>A0ABT3A566_9ALTE</name>
<protein>
    <submittedName>
        <fullName evidence="2">SDR family oxidoreductase</fullName>
    </submittedName>
</protein>
<gene>
    <name evidence="2" type="ORF">OE749_03610</name>
</gene>
<accession>A0ABT3A566</accession>
<dbReference type="Gene3D" id="3.40.50.720">
    <property type="entry name" value="NAD(P)-binding Rossmann-like Domain"/>
    <property type="match status" value="1"/>
</dbReference>
<dbReference type="InterPro" id="IPR002347">
    <property type="entry name" value="SDR_fam"/>
</dbReference>
<proteinExistence type="inferred from homology"/>
<dbReference type="EMBL" id="JAOWKX010000002">
    <property type="protein sequence ID" value="MCV2883789.1"/>
    <property type="molecule type" value="Genomic_DNA"/>
</dbReference>
<evidence type="ECO:0000313" key="2">
    <source>
        <dbReference type="EMBL" id="MCV2883789.1"/>
    </source>
</evidence>
<dbReference type="PROSITE" id="PS00061">
    <property type="entry name" value="ADH_SHORT"/>
    <property type="match status" value="1"/>
</dbReference>
<dbReference type="PRINTS" id="PR00080">
    <property type="entry name" value="SDRFAMILY"/>
</dbReference>
<dbReference type="SUPFAM" id="SSF51735">
    <property type="entry name" value="NAD(P)-binding Rossmann-fold domains"/>
    <property type="match status" value="1"/>
</dbReference>
<dbReference type="PANTHER" id="PTHR42760">
    <property type="entry name" value="SHORT-CHAIN DEHYDROGENASES/REDUCTASES FAMILY MEMBER"/>
    <property type="match status" value="1"/>
</dbReference>
<evidence type="ECO:0000256" key="1">
    <source>
        <dbReference type="ARBA" id="ARBA00006484"/>
    </source>
</evidence>